<dbReference type="GO" id="GO:0004190">
    <property type="term" value="F:aspartic-type endopeptidase activity"/>
    <property type="evidence" value="ECO:0007669"/>
    <property type="project" value="UniProtKB-UniRule"/>
</dbReference>
<keyword evidence="12" id="KW-1185">Reference proteome</keyword>
<feature type="active site" evidence="9">
    <location>
        <position position="128"/>
    </location>
</feature>
<dbReference type="Proteomes" id="UP001431656">
    <property type="component" value="Chromosome"/>
</dbReference>
<comment type="pathway">
    <text evidence="9">Protein modification; lipoprotein biosynthesis (signal peptide cleavage).</text>
</comment>
<keyword evidence="3 9" id="KW-0645">Protease</keyword>
<evidence type="ECO:0000256" key="1">
    <source>
        <dbReference type="ARBA" id="ARBA00006139"/>
    </source>
</evidence>
<dbReference type="KEGG" id="broo:brsh051_05020"/>
<dbReference type="InterPro" id="IPR001872">
    <property type="entry name" value="Peptidase_A8"/>
</dbReference>
<evidence type="ECO:0000313" key="12">
    <source>
        <dbReference type="Proteomes" id="UP001431656"/>
    </source>
</evidence>
<comment type="subcellular location">
    <subcellularLocation>
        <location evidence="9">Cell membrane</location>
        <topology evidence="9">Multi-pass membrane protein</topology>
    </subcellularLocation>
</comment>
<dbReference type="PRINTS" id="PR00781">
    <property type="entry name" value="LIPOSIGPTASE"/>
</dbReference>
<keyword evidence="2 9" id="KW-1003">Cell membrane</keyword>
<evidence type="ECO:0000256" key="3">
    <source>
        <dbReference type="ARBA" id="ARBA00022670"/>
    </source>
</evidence>
<dbReference type="GO" id="GO:0005886">
    <property type="term" value="C:plasma membrane"/>
    <property type="evidence" value="ECO:0007669"/>
    <property type="project" value="UniProtKB-SubCell"/>
</dbReference>
<keyword evidence="7 9" id="KW-1133">Transmembrane helix</keyword>
<evidence type="ECO:0000256" key="10">
    <source>
        <dbReference type="RuleBase" id="RU004181"/>
    </source>
</evidence>
<comment type="function">
    <text evidence="9">This protein specifically catalyzes the removal of signal peptides from prolipoproteins.</text>
</comment>
<reference evidence="11" key="1">
    <citation type="journal article" date="2024" name="Int. J. Syst. Evol. Microbiol.">
        <title>Brooklawnia propionicigenes sp. nov., a facultatively anaerobic, propionate-producing bacterium isolated from a methanogenic reactor treating waste from cattle farms.</title>
        <authorList>
            <person name="Akita Y."/>
            <person name="Ueki A."/>
            <person name="Tonouchi A."/>
            <person name="Sugawara Y."/>
            <person name="Honma S."/>
            <person name="Kaku N."/>
            <person name="Ueki K."/>
        </authorList>
    </citation>
    <scope>NUCLEOTIDE SEQUENCE</scope>
    <source>
        <strain evidence="11">SH051</strain>
    </source>
</reference>
<dbReference type="RefSeq" id="WP_286267261.1">
    <property type="nucleotide sequence ID" value="NZ_AP028056.1"/>
</dbReference>
<keyword evidence="8 9" id="KW-0472">Membrane</keyword>
<evidence type="ECO:0000313" key="11">
    <source>
        <dbReference type="EMBL" id="BEH01221.1"/>
    </source>
</evidence>
<evidence type="ECO:0000256" key="2">
    <source>
        <dbReference type="ARBA" id="ARBA00022475"/>
    </source>
</evidence>
<evidence type="ECO:0000256" key="7">
    <source>
        <dbReference type="ARBA" id="ARBA00022989"/>
    </source>
</evidence>
<dbReference type="Pfam" id="PF01252">
    <property type="entry name" value="Peptidase_A8"/>
    <property type="match status" value="1"/>
</dbReference>
<dbReference type="HAMAP" id="MF_00161">
    <property type="entry name" value="LspA"/>
    <property type="match status" value="1"/>
</dbReference>
<feature type="transmembrane region" description="Helical" evidence="9">
    <location>
        <begin position="118"/>
        <end position="143"/>
    </location>
</feature>
<feature type="transmembrane region" description="Helical" evidence="9">
    <location>
        <begin position="46"/>
        <end position="73"/>
    </location>
</feature>
<keyword evidence="4 9" id="KW-0812">Transmembrane</keyword>
<keyword evidence="6 9" id="KW-0378">Hydrolase</keyword>
<dbReference type="EMBL" id="AP028056">
    <property type="protein sequence ID" value="BEH01221.1"/>
    <property type="molecule type" value="Genomic_DNA"/>
</dbReference>
<evidence type="ECO:0000256" key="4">
    <source>
        <dbReference type="ARBA" id="ARBA00022692"/>
    </source>
</evidence>
<evidence type="ECO:0000256" key="6">
    <source>
        <dbReference type="ARBA" id="ARBA00022801"/>
    </source>
</evidence>
<comment type="caution">
    <text evidence="9">Lacks conserved residue(s) required for the propagation of feature annotation.</text>
</comment>
<dbReference type="EC" id="3.4.23.36" evidence="9"/>
<dbReference type="PANTHER" id="PTHR33695">
    <property type="entry name" value="LIPOPROTEIN SIGNAL PEPTIDASE"/>
    <property type="match status" value="1"/>
</dbReference>
<feature type="active site" evidence="9">
    <location>
        <position position="114"/>
    </location>
</feature>
<evidence type="ECO:0000256" key="9">
    <source>
        <dbReference type="HAMAP-Rule" id="MF_00161"/>
    </source>
</evidence>
<evidence type="ECO:0000256" key="8">
    <source>
        <dbReference type="ARBA" id="ARBA00023136"/>
    </source>
</evidence>
<dbReference type="GO" id="GO:0006508">
    <property type="term" value="P:proteolysis"/>
    <property type="evidence" value="ECO:0007669"/>
    <property type="project" value="UniProtKB-KW"/>
</dbReference>
<feature type="transmembrane region" description="Helical" evidence="9">
    <location>
        <begin position="80"/>
        <end position="98"/>
    </location>
</feature>
<gene>
    <name evidence="9" type="primary">lspA</name>
    <name evidence="11" type="ORF">brsh051_05020</name>
</gene>
<organism evidence="11 12">
    <name type="scientific">Brooklawnia propionicigenes</name>
    <dbReference type="NCBI Taxonomy" id="3041175"/>
    <lineage>
        <taxon>Bacteria</taxon>
        <taxon>Bacillati</taxon>
        <taxon>Actinomycetota</taxon>
        <taxon>Actinomycetes</taxon>
        <taxon>Propionibacteriales</taxon>
        <taxon>Propionibacteriaceae</taxon>
        <taxon>Brooklawnia</taxon>
    </lineage>
</organism>
<dbReference type="PANTHER" id="PTHR33695:SF1">
    <property type="entry name" value="LIPOPROTEIN SIGNAL PEPTIDASE"/>
    <property type="match status" value="1"/>
</dbReference>
<keyword evidence="5 9" id="KW-0064">Aspartyl protease</keyword>
<dbReference type="AlphaFoldDB" id="A0AAN0K780"/>
<accession>A0AAN0K780</accession>
<comment type="catalytic activity">
    <reaction evidence="9">
        <text>Release of signal peptides from bacterial membrane prolipoproteins. Hydrolyzes -Xaa-Yaa-Zaa-|-(S,diacylglyceryl)Cys-, in which Xaa is hydrophobic (preferably Leu), and Yaa (Ala or Ser) and Zaa (Gly or Ala) have small, neutral side chains.</text>
        <dbReference type="EC" id="3.4.23.36"/>
    </reaction>
</comment>
<proteinExistence type="inferred from homology"/>
<protein>
    <recommendedName>
        <fullName evidence="9">Lipoprotein signal peptidase</fullName>
        <ecNumber evidence="9">3.4.23.36</ecNumber>
    </recommendedName>
    <alternativeName>
        <fullName evidence="9">Prolipoprotein signal peptidase</fullName>
    </alternativeName>
    <alternativeName>
        <fullName evidence="9">Signal peptidase II</fullName>
        <shortName evidence="9">SPase II</shortName>
    </alternativeName>
</protein>
<name>A0AAN0K780_9ACTN</name>
<sequence>MAVMVPLLYALDQFTKHLAVDRLTVGQPVEVIPGLLWFSLHFNPGAAFSMGTQFTVVLSVLALGVLAGLLAFAAPRVRSWLAAVGIGWLIAGVAGNLTDRLFRDPGPFLGHVVDFIAIRGFAIFNVADMCITGAAILLIIWSFRSERR</sequence>
<comment type="similarity">
    <text evidence="1 9 10">Belongs to the peptidase A8 family.</text>
</comment>
<evidence type="ECO:0000256" key="5">
    <source>
        <dbReference type="ARBA" id="ARBA00022750"/>
    </source>
</evidence>